<organism evidence="1 2">
    <name type="scientific">Streptomyces siderophoricus</name>
    <dbReference type="NCBI Taxonomy" id="2802281"/>
    <lineage>
        <taxon>Bacteria</taxon>
        <taxon>Bacillati</taxon>
        <taxon>Actinomycetota</taxon>
        <taxon>Actinomycetes</taxon>
        <taxon>Kitasatosporales</taxon>
        <taxon>Streptomycetaceae</taxon>
        <taxon>Streptomyces</taxon>
    </lineage>
</organism>
<dbReference type="RefSeq" id="WP_201801616.1">
    <property type="nucleotide sequence ID" value="NZ_JAERRI010000002.1"/>
</dbReference>
<protein>
    <submittedName>
        <fullName evidence="1">Uncharacterized protein</fullName>
    </submittedName>
</protein>
<reference evidence="1 2" key="1">
    <citation type="submission" date="2021-01" db="EMBL/GenBank/DDBJ databases">
        <title>WGS of actinomycetes isolated from Thailand.</title>
        <authorList>
            <person name="Thawai C."/>
        </authorList>
    </citation>
    <scope>NUCLEOTIDE SEQUENCE [LARGE SCALE GENOMIC DNA]</scope>
    <source>
        <strain evidence="1 2">CH9-7</strain>
    </source>
</reference>
<dbReference type="Proteomes" id="UP000629371">
    <property type="component" value="Unassembled WGS sequence"/>
</dbReference>
<gene>
    <name evidence="1" type="ORF">JK360_03355</name>
</gene>
<accession>A0ABS1MK33</accession>
<dbReference type="EMBL" id="JAERRI010000002">
    <property type="protein sequence ID" value="MBL1088432.1"/>
    <property type="molecule type" value="Genomic_DNA"/>
</dbReference>
<name>A0ABS1MK33_9ACTN</name>
<evidence type="ECO:0000313" key="1">
    <source>
        <dbReference type="EMBL" id="MBL1088432.1"/>
    </source>
</evidence>
<comment type="caution">
    <text evidence="1">The sequence shown here is derived from an EMBL/GenBank/DDBJ whole genome shotgun (WGS) entry which is preliminary data.</text>
</comment>
<sequence length="104" mass="11360">MDMQTWRDSRRRAEDATEAIQAALAILGLPEATVASLRPVVTHSGKSYVDLGMIRADHAERMAEAIRTAIIRAHFPPALTPCVCLAPQADRALGLLRRSQADQV</sequence>
<proteinExistence type="predicted"/>
<keyword evidence="2" id="KW-1185">Reference proteome</keyword>
<evidence type="ECO:0000313" key="2">
    <source>
        <dbReference type="Proteomes" id="UP000629371"/>
    </source>
</evidence>